<dbReference type="InterPro" id="IPR050709">
    <property type="entry name" value="Biotin_Carboxyl_Carrier/Decarb"/>
</dbReference>
<dbReference type="InterPro" id="IPR001882">
    <property type="entry name" value="Biotin_BS"/>
</dbReference>
<organism evidence="3 4">
    <name type="scientific">Cardiosporidium cionae</name>
    <dbReference type="NCBI Taxonomy" id="476202"/>
    <lineage>
        <taxon>Eukaryota</taxon>
        <taxon>Sar</taxon>
        <taxon>Alveolata</taxon>
        <taxon>Apicomplexa</taxon>
        <taxon>Aconoidasida</taxon>
        <taxon>Nephromycida</taxon>
        <taxon>Cardiosporidium</taxon>
    </lineage>
</organism>
<dbReference type="PANTHER" id="PTHR45266:SF3">
    <property type="entry name" value="OXALOACETATE DECARBOXYLASE ALPHA CHAIN"/>
    <property type="match status" value="1"/>
</dbReference>
<evidence type="ECO:0000313" key="3">
    <source>
        <dbReference type="EMBL" id="KAF8822212.1"/>
    </source>
</evidence>
<dbReference type="PROSITE" id="PS50968">
    <property type="entry name" value="BIOTINYL_LIPOYL"/>
    <property type="match status" value="1"/>
</dbReference>
<evidence type="ECO:0000256" key="1">
    <source>
        <dbReference type="ARBA" id="ARBA00023267"/>
    </source>
</evidence>
<sequence>MIAFPRFLPLWWCHRLSRWRFLPSFALRDISYIRFSGKPNRAIETDALTTRFLSTDTGEQTKFSNAFLSPSTGGYNRKDAVQVLLSKDPTLGEKVAAVFLCIQELESTVFLGPTGCMSPWENLVGFRINGEQAPQIYRLTKDQTTKSIEVRVTESFPIDFSDVSPVLEYGRKSDFSKIYRMHVKFLTDIDDTKEDTFLAFVGKADNRIFLEILGKESSQFDAQVYSCVKDVNQLLLRVGILDLFDQTFSIGSPKQLGGLQRTIELEERTNRSITTSTSKSDASHVLEVPGKVVVGFVYADDPNAQSQNQIDIQASMNGKFVKALVEAGSIVKKGEALVVLEAMKMETLMRSPCDGTILSVRCRAGDSVKHHQLLLTIVPSDSPEA</sequence>
<comment type="caution">
    <text evidence="3">The sequence shown here is derived from an EMBL/GenBank/DDBJ whole genome shotgun (WGS) entry which is preliminary data.</text>
</comment>
<evidence type="ECO:0000259" key="2">
    <source>
        <dbReference type="PROSITE" id="PS50968"/>
    </source>
</evidence>
<gene>
    <name evidence="3" type="ORF">IE077_000022</name>
</gene>
<keyword evidence="4" id="KW-1185">Reference proteome</keyword>
<dbReference type="CDD" id="cd06850">
    <property type="entry name" value="biotinyl_domain"/>
    <property type="match status" value="1"/>
</dbReference>
<protein>
    <submittedName>
        <fullName evidence="3">Biotin-requiring enzyme domain-containing protein</fullName>
    </submittedName>
</protein>
<dbReference type="InterPro" id="IPR000089">
    <property type="entry name" value="Biotin_lipoyl"/>
</dbReference>
<dbReference type="Pfam" id="PF00364">
    <property type="entry name" value="Biotin_lipoyl"/>
    <property type="match status" value="1"/>
</dbReference>
<keyword evidence="1" id="KW-0092">Biotin</keyword>
<dbReference type="Proteomes" id="UP000823046">
    <property type="component" value="Unassembled WGS sequence"/>
</dbReference>
<dbReference type="InterPro" id="IPR011053">
    <property type="entry name" value="Single_hybrid_motif"/>
</dbReference>
<dbReference type="Gene3D" id="2.40.50.100">
    <property type="match status" value="1"/>
</dbReference>
<dbReference type="EMBL" id="JADAQX010000072">
    <property type="protein sequence ID" value="KAF8822212.1"/>
    <property type="molecule type" value="Genomic_DNA"/>
</dbReference>
<name>A0ABQ7JDX6_9APIC</name>
<evidence type="ECO:0000313" key="4">
    <source>
        <dbReference type="Proteomes" id="UP000823046"/>
    </source>
</evidence>
<dbReference type="PROSITE" id="PS00188">
    <property type="entry name" value="BIOTIN"/>
    <property type="match status" value="1"/>
</dbReference>
<proteinExistence type="predicted"/>
<feature type="domain" description="Lipoyl-binding" evidence="2">
    <location>
        <begin position="296"/>
        <end position="378"/>
    </location>
</feature>
<accession>A0ABQ7JDX6</accession>
<reference evidence="3 4" key="1">
    <citation type="journal article" date="2020" name="bioRxiv">
        <title>Metabolic contributions of an alphaproteobacterial endosymbiont in the apicomplexan Cardiosporidium cionae.</title>
        <authorList>
            <person name="Hunter E.S."/>
            <person name="Paight C.J."/>
            <person name="Lane C.E."/>
        </authorList>
    </citation>
    <scope>NUCLEOTIDE SEQUENCE [LARGE SCALE GENOMIC DNA]</scope>
    <source>
        <strain evidence="3">ESH_2018</strain>
    </source>
</reference>
<dbReference type="PANTHER" id="PTHR45266">
    <property type="entry name" value="OXALOACETATE DECARBOXYLASE ALPHA CHAIN"/>
    <property type="match status" value="1"/>
</dbReference>
<dbReference type="SUPFAM" id="SSF51230">
    <property type="entry name" value="Single hybrid motif"/>
    <property type="match status" value="1"/>
</dbReference>